<dbReference type="EMBL" id="VFQX01000013">
    <property type="protein sequence ID" value="KAF0981747.1"/>
    <property type="molecule type" value="Genomic_DNA"/>
</dbReference>
<protein>
    <submittedName>
        <fullName evidence="2">Uncharacterized protein</fullName>
    </submittedName>
</protein>
<feature type="transmembrane region" description="Helical" evidence="1">
    <location>
        <begin position="106"/>
        <end position="133"/>
    </location>
</feature>
<comment type="caution">
    <text evidence="2">The sequence shown here is derived from an EMBL/GenBank/DDBJ whole genome shotgun (WGS) entry which is preliminary data.</text>
</comment>
<evidence type="ECO:0000256" key="1">
    <source>
        <dbReference type="SAM" id="Phobius"/>
    </source>
</evidence>
<keyword evidence="1" id="KW-0472">Membrane</keyword>
<evidence type="ECO:0000313" key="3">
    <source>
        <dbReference type="Proteomes" id="UP000444721"/>
    </source>
</evidence>
<reference evidence="2 3" key="1">
    <citation type="journal article" date="2019" name="Sci. Rep.">
        <title>Nanopore sequencing improves the draft genome of the human pathogenic amoeba Naegleria fowleri.</title>
        <authorList>
            <person name="Liechti N."/>
            <person name="Schurch N."/>
            <person name="Bruggmann R."/>
            <person name="Wittwer M."/>
        </authorList>
    </citation>
    <scope>NUCLEOTIDE SEQUENCE [LARGE SCALE GENOMIC DNA]</scope>
    <source>
        <strain evidence="2 3">ATCC 30894</strain>
    </source>
</reference>
<proteinExistence type="predicted"/>
<feature type="transmembrane region" description="Helical" evidence="1">
    <location>
        <begin position="56"/>
        <end position="78"/>
    </location>
</feature>
<name>A0A6A5BWV3_NAEFO</name>
<organism evidence="2 3">
    <name type="scientific">Naegleria fowleri</name>
    <name type="common">Brain eating amoeba</name>
    <dbReference type="NCBI Taxonomy" id="5763"/>
    <lineage>
        <taxon>Eukaryota</taxon>
        <taxon>Discoba</taxon>
        <taxon>Heterolobosea</taxon>
        <taxon>Tetramitia</taxon>
        <taxon>Eutetramitia</taxon>
        <taxon>Vahlkampfiidae</taxon>
        <taxon>Naegleria</taxon>
    </lineage>
</organism>
<evidence type="ECO:0000313" key="2">
    <source>
        <dbReference type="EMBL" id="KAF0981747.1"/>
    </source>
</evidence>
<keyword evidence="1" id="KW-0812">Transmembrane</keyword>
<dbReference type="VEuPathDB" id="AmoebaDB:NF0071510"/>
<dbReference type="VEuPathDB" id="AmoebaDB:FDP41_012404"/>
<dbReference type="Proteomes" id="UP000444721">
    <property type="component" value="Unassembled WGS sequence"/>
</dbReference>
<feature type="transmembrane region" description="Helical" evidence="1">
    <location>
        <begin position="21"/>
        <end position="44"/>
    </location>
</feature>
<feature type="transmembrane region" description="Helical" evidence="1">
    <location>
        <begin position="139"/>
        <end position="157"/>
    </location>
</feature>
<dbReference type="RefSeq" id="XP_044566460.1">
    <property type="nucleotide sequence ID" value="XM_044702921.1"/>
</dbReference>
<accession>A0A6A5BWV3</accession>
<dbReference type="VEuPathDB" id="AmoebaDB:NfTy_040200"/>
<dbReference type="GeneID" id="68119619"/>
<sequence length="177" mass="19901">MTSLHYSTFGTYRPQVKSGYFWFYVLHFIPLVLSMPMLIIMAILPDDSENGNIHLGAAIVGMGCLLLYALINVVFQLIRMVKLALNKSTCLCHVLWNKNEKVLPNVVFYVACSCGILLNLALEVMAVVGMVVWMNGNLLGEWLAVFTIVGTLIPLFVESHFEFFGRATNKFFDHDSC</sequence>
<dbReference type="OrthoDB" id="10348575at2759"/>
<keyword evidence="3" id="KW-1185">Reference proteome</keyword>
<dbReference type="AlphaFoldDB" id="A0A6A5BWV3"/>
<gene>
    <name evidence="2" type="ORF">FDP41_012404</name>
</gene>
<keyword evidence="1" id="KW-1133">Transmembrane helix</keyword>